<evidence type="ECO:0000256" key="2">
    <source>
        <dbReference type="ARBA" id="ARBA00009677"/>
    </source>
</evidence>
<dbReference type="Pfam" id="PF00460">
    <property type="entry name" value="Flg_bb_rod"/>
    <property type="match status" value="1"/>
</dbReference>
<dbReference type="InterPro" id="IPR053967">
    <property type="entry name" value="LlgE_F_G-like_D1"/>
</dbReference>
<dbReference type="PROSITE" id="PS00588">
    <property type="entry name" value="FLAGELLA_BB_ROD"/>
    <property type="match status" value="1"/>
</dbReference>
<name>A0A8B6M629_METTU</name>
<dbReference type="AlphaFoldDB" id="A0A8B6M629"/>
<dbReference type="Pfam" id="PF22692">
    <property type="entry name" value="LlgE_F_G_D1"/>
    <property type="match status" value="1"/>
</dbReference>
<keyword evidence="9" id="KW-1185">Reference proteome</keyword>
<evidence type="ECO:0000313" key="8">
    <source>
        <dbReference type="EMBL" id="VTZ50255.1"/>
    </source>
</evidence>
<dbReference type="GO" id="GO:0071978">
    <property type="term" value="P:bacterial-type flagellum-dependent swarming motility"/>
    <property type="evidence" value="ECO:0007669"/>
    <property type="project" value="TreeGrafter"/>
</dbReference>
<keyword evidence="8" id="KW-0966">Cell projection</keyword>
<dbReference type="InterPro" id="IPR010930">
    <property type="entry name" value="Flg_bb/hook_C_dom"/>
</dbReference>
<proteinExistence type="inferred from homology"/>
<keyword evidence="3 4" id="KW-0975">Bacterial flagellum</keyword>
<comment type="caution">
    <text evidence="8">The sequence shown here is derived from an EMBL/GenBank/DDBJ whole genome shotgun (WGS) entry which is preliminary data.</text>
</comment>
<evidence type="ECO:0000259" key="5">
    <source>
        <dbReference type="Pfam" id="PF00460"/>
    </source>
</evidence>
<dbReference type="Pfam" id="PF06429">
    <property type="entry name" value="Flg_bbr_C"/>
    <property type="match status" value="1"/>
</dbReference>
<feature type="domain" description="Flagellar basal body rod protein N-terminal" evidence="5">
    <location>
        <begin position="5"/>
        <end position="35"/>
    </location>
</feature>
<dbReference type="EMBL" id="CABFMQ020000078">
    <property type="protein sequence ID" value="VTZ50255.1"/>
    <property type="molecule type" value="Genomic_DNA"/>
</dbReference>
<dbReference type="GO" id="GO:0009425">
    <property type="term" value="C:bacterial-type flagellum basal body"/>
    <property type="evidence" value="ECO:0007669"/>
    <property type="project" value="UniProtKB-SubCell"/>
</dbReference>
<keyword evidence="8" id="KW-0282">Flagellum</keyword>
<dbReference type="InterPro" id="IPR037925">
    <property type="entry name" value="FlgE/F/G-like"/>
</dbReference>
<feature type="domain" description="Flagellar hook protein FlgE/F/G-like D1" evidence="7">
    <location>
        <begin position="80"/>
        <end position="145"/>
    </location>
</feature>
<evidence type="ECO:0000259" key="7">
    <source>
        <dbReference type="Pfam" id="PF22692"/>
    </source>
</evidence>
<dbReference type="NCBIfam" id="NF009282">
    <property type="entry name" value="PRK12642.1"/>
    <property type="match status" value="1"/>
</dbReference>
<evidence type="ECO:0000313" key="9">
    <source>
        <dbReference type="Proteomes" id="UP000485880"/>
    </source>
</evidence>
<dbReference type="NCBIfam" id="TIGR03506">
    <property type="entry name" value="FlgEFG_subfam"/>
    <property type="match status" value="1"/>
</dbReference>
<sequence length="241" mass="25177">MQSGLYVTLSAEVALDRRLTTIAANIANQSTPGYRAEEIEFKSLISKADSNPVAFASQGASFISRRAGVPIKTDNPLDVAVQGEGWLALQTPDGTVYTKDGRMQMEQSGALVSVDGYPVLDAGNSAILLDPAAGPPTIAQDGMITQNGHQIGAIGIFSLDAGAKLKRYNNSGVVSDRPATAELDFTRNGIAQGFIEGANINPVLEMAKLIMVSRAFESIASATEGSESSLKDAIKTLGATS</sequence>
<dbReference type="RefSeq" id="WP_174512382.1">
    <property type="nucleotide sequence ID" value="NZ_CABFMQ020000078.1"/>
</dbReference>
<reference evidence="8 9" key="1">
    <citation type="submission" date="2019-05" db="EMBL/GenBank/DDBJ databases">
        <authorList>
            <person name="Farhan Ul Haque M."/>
        </authorList>
    </citation>
    <scope>NUCLEOTIDE SEQUENCE [LARGE SCALE GENOMIC DNA]</scope>
    <source>
        <strain evidence="8">2</strain>
    </source>
</reference>
<comment type="similarity">
    <text evidence="2 4">Belongs to the flagella basal body rod proteins family.</text>
</comment>
<protein>
    <submittedName>
        <fullName evidence="8">Flagellar basal-body rod protein FlgF</fullName>
    </submittedName>
</protein>
<evidence type="ECO:0000256" key="3">
    <source>
        <dbReference type="ARBA" id="ARBA00023143"/>
    </source>
</evidence>
<dbReference type="SUPFAM" id="SSF117143">
    <property type="entry name" value="Flagellar hook protein flgE"/>
    <property type="match status" value="1"/>
</dbReference>
<keyword evidence="8" id="KW-0969">Cilium</keyword>
<dbReference type="PANTHER" id="PTHR30435:SF19">
    <property type="entry name" value="FLAGELLAR BASAL-BODY ROD PROTEIN FLGG"/>
    <property type="match status" value="1"/>
</dbReference>
<gene>
    <name evidence="8" type="primary">flgF</name>
    <name evidence="8" type="ORF">MPC4_210062</name>
</gene>
<accession>A0A8B6M629</accession>
<feature type="domain" description="Flagellar basal-body/hook protein C-terminal" evidence="6">
    <location>
        <begin position="191"/>
        <end position="230"/>
    </location>
</feature>
<evidence type="ECO:0000259" key="6">
    <source>
        <dbReference type="Pfam" id="PF06429"/>
    </source>
</evidence>
<evidence type="ECO:0000256" key="4">
    <source>
        <dbReference type="RuleBase" id="RU362116"/>
    </source>
</evidence>
<dbReference type="InterPro" id="IPR001444">
    <property type="entry name" value="Flag_bb_rod_N"/>
</dbReference>
<dbReference type="InterPro" id="IPR019776">
    <property type="entry name" value="Flagellar_basal_body_rod_CS"/>
</dbReference>
<dbReference type="InterPro" id="IPR020013">
    <property type="entry name" value="Flagellar_FlgE/F/G"/>
</dbReference>
<dbReference type="Proteomes" id="UP000485880">
    <property type="component" value="Unassembled WGS sequence"/>
</dbReference>
<organism evidence="8 9">
    <name type="scientific">Methylocella tundrae</name>
    <dbReference type="NCBI Taxonomy" id="227605"/>
    <lineage>
        <taxon>Bacteria</taxon>
        <taxon>Pseudomonadati</taxon>
        <taxon>Pseudomonadota</taxon>
        <taxon>Alphaproteobacteria</taxon>
        <taxon>Hyphomicrobiales</taxon>
        <taxon>Beijerinckiaceae</taxon>
        <taxon>Methylocella</taxon>
    </lineage>
</organism>
<evidence type="ECO:0000256" key="1">
    <source>
        <dbReference type="ARBA" id="ARBA00004117"/>
    </source>
</evidence>
<comment type="subcellular location">
    <subcellularLocation>
        <location evidence="1 4">Bacterial flagellum basal body</location>
    </subcellularLocation>
</comment>
<dbReference type="PANTHER" id="PTHR30435">
    <property type="entry name" value="FLAGELLAR PROTEIN"/>
    <property type="match status" value="1"/>
</dbReference>